<name>A0A437M1M2_9PROT</name>
<dbReference type="RefSeq" id="WP_127789851.1">
    <property type="nucleotide sequence ID" value="NZ_SACL01000011.1"/>
</dbReference>
<comment type="caution">
    <text evidence="1">The sequence shown here is derived from an EMBL/GenBank/DDBJ whole genome shotgun (WGS) entry which is preliminary data.</text>
</comment>
<proteinExistence type="predicted"/>
<dbReference type="AlphaFoldDB" id="A0A437M1M2"/>
<keyword evidence="2" id="KW-1185">Reference proteome</keyword>
<evidence type="ECO:0000313" key="2">
    <source>
        <dbReference type="Proteomes" id="UP000282957"/>
    </source>
</evidence>
<reference evidence="1 2" key="1">
    <citation type="submission" date="2019-01" db="EMBL/GenBank/DDBJ databases">
        <authorList>
            <person name="Chen W.-M."/>
        </authorList>
    </citation>
    <scope>NUCLEOTIDE SEQUENCE [LARGE SCALE GENOMIC DNA]</scope>
    <source>
        <strain evidence="1 2">CCP-6</strain>
    </source>
</reference>
<organism evidence="1 2">
    <name type="scientific">Rhodovarius crocodyli</name>
    <dbReference type="NCBI Taxonomy" id="1979269"/>
    <lineage>
        <taxon>Bacteria</taxon>
        <taxon>Pseudomonadati</taxon>
        <taxon>Pseudomonadota</taxon>
        <taxon>Alphaproteobacteria</taxon>
        <taxon>Acetobacterales</taxon>
        <taxon>Roseomonadaceae</taxon>
        <taxon>Rhodovarius</taxon>
    </lineage>
</organism>
<dbReference type="Proteomes" id="UP000282957">
    <property type="component" value="Unassembled WGS sequence"/>
</dbReference>
<sequence length="96" mass="10386">MERAPSPDQHMAAARRRLGHLAALDSSTDEAERKIRDAAMKRLAVVDEDLAKARPRAILHDGAGDAYLALTSERARLLNVIDRANTLLGSADEASP</sequence>
<evidence type="ECO:0000313" key="1">
    <source>
        <dbReference type="EMBL" id="RVT91433.1"/>
    </source>
</evidence>
<accession>A0A437M1M2</accession>
<protein>
    <submittedName>
        <fullName evidence="1">Uncharacterized protein</fullName>
    </submittedName>
</protein>
<dbReference type="EMBL" id="SACL01000011">
    <property type="protein sequence ID" value="RVT91433.1"/>
    <property type="molecule type" value="Genomic_DNA"/>
</dbReference>
<gene>
    <name evidence="1" type="ORF">EOD42_22520</name>
</gene>